<sequence length="308" mass="35331">MDNFEKQQTIEAVKMVIKARWFYVLTIVLQGAVIKIWFPSVPLPTSFLIFLVVIIVFLINFGFWVYLRRSPEKINNFTLEVIKFSQVPLEQFGLAAILYFSGTANKMLLMMYIIPIMVGSALYRIKGIILSAFSTMILYSGLVFLEYLGLMPYLSPEAAVQSTGKVLRGEWYLVKGHIIGFNLYIIGASFYAAYLANLFKRREKNLVLQKNDLAQKTQALMIQAEELEKTKNYLHEALVKSDKARADLEQIKSEIEKANSELKIKINELEKYSQVTTGRELKMIELKEEIKNLKETIGNLKSQLVSDK</sequence>
<keyword evidence="2" id="KW-1133">Transmembrane helix</keyword>
<organism evidence="3 4">
    <name type="scientific">Candidatus Portnoybacteria bacterium RBG_19FT_COMBO_36_7</name>
    <dbReference type="NCBI Taxonomy" id="1801992"/>
    <lineage>
        <taxon>Bacteria</taxon>
        <taxon>Candidatus Portnoyibacteriota</taxon>
    </lineage>
</organism>
<dbReference type="AlphaFoldDB" id="A0A1G2F745"/>
<comment type="caution">
    <text evidence="3">The sequence shown here is derived from an EMBL/GenBank/DDBJ whole genome shotgun (WGS) entry which is preliminary data.</text>
</comment>
<proteinExistence type="predicted"/>
<feature type="transmembrane region" description="Helical" evidence="2">
    <location>
        <begin position="21"/>
        <end position="41"/>
    </location>
</feature>
<protein>
    <submittedName>
        <fullName evidence="3">Uncharacterized protein</fullName>
    </submittedName>
</protein>
<dbReference type="Proteomes" id="UP000179099">
    <property type="component" value="Unassembled WGS sequence"/>
</dbReference>
<feature type="transmembrane region" description="Helical" evidence="2">
    <location>
        <begin position="107"/>
        <end position="125"/>
    </location>
</feature>
<accession>A0A1G2F745</accession>
<keyword evidence="2" id="KW-0472">Membrane</keyword>
<feature type="transmembrane region" description="Helical" evidence="2">
    <location>
        <begin position="137"/>
        <end position="154"/>
    </location>
</feature>
<dbReference type="STRING" id="1801992.A2Y98_01510"/>
<feature type="coiled-coil region" evidence="1">
    <location>
        <begin position="210"/>
        <end position="303"/>
    </location>
</feature>
<reference evidence="3 4" key="1">
    <citation type="journal article" date="2016" name="Nat. Commun.">
        <title>Thousands of microbial genomes shed light on interconnected biogeochemical processes in an aquifer system.</title>
        <authorList>
            <person name="Anantharaman K."/>
            <person name="Brown C.T."/>
            <person name="Hug L.A."/>
            <person name="Sharon I."/>
            <person name="Castelle C.J."/>
            <person name="Probst A.J."/>
            <person name="Thomas B.C."/>
            <person name="Singh A."/>
            <person name="Wilkins M.J."/>
            <person name="Karaoz U."/>
            <person name="Brodie E.L."/>
            <person name="Williams K.H."/>
            <person name="Hubbard S.S."/>
            <person name="Banfield J.F."/>
        </authorList>
    </citation>
    <scope>NUCLEOTIDE SEQUENCE [LARGE SCALE GENOMIC DNA]</scope>
</reference>
<evidence type="ECO:0000256" key="2">
    <source>
        <dbReference type="SAM" id="Phobius"/>
    </source>
</evidence>
<evidence type="ECO:0000313" key="3">
    <source>
        <dbReference type="EMBL" id="OGZ33592.1"/>
    </source>
</evidence>
<feature type="transmembrane region" description="Helical" evidence="2">
    <location>
        <begin position="47"/>
        <end position="67"/>
    </location>
</feature>
<gene>
    <name evidence="3" type="ORF">A2Y98_01510</name>
</gene>
<evidence type="ECO:0000256" key="1">
    <source>
        <dbReference type="SAM" id="Coils"/>
    </source>
</evidence>
<keyword evidence="2" id="KW-0812">Transmembrane</keyword>
<feature type="transmembrane region" description="Helical" evidence="2">
    <location>
        <begin position="174"/>
        <end position="196"/>
    </location>
</feature>
<evidence type="ECO:0000313" key="4">
    <source>
        <dbReference type="Proteomes" id="UP000179099"/>
    </source>
</evidence>
<dbReference type="EMBL" id="MHMW01000028">
    <property type="protein sequence ID" value="OGZ33592.1"/>
    <property type="molecule type" value="Genomic_DNA"/>
</dbReference>
<keyword evidence="1" id="KW-0175">Coiled coil</keyword>
<name>A0A1G2F745_9BACT</name>